<accession>A0A6V7PWY1</accession>
<dbReference type="NCBIfam" id="TIGR00797">
    <property type="entry name" value="matE"/>
    <property type="match status" value="1"/>
</dbReference>
<evidence type="ECO:0000256" key="1">
    <source>
        <dbReference type="ARBA" id="ARBA00004141"/>
    </source>
</evidence>
<name>A0A6V7PWY1_ANACO</name>
<dbReference type="GO" id="GO:0015297">
    <property type="term" value="F:antiporter activity"/>
    <property type="evidence" value="ECO:0007669"/>
    <property type="project" value="InterPro"/>
</dbReference>
<comment type="subcellular location">
    <subcellularLocation>
        <location evidence="1">Membrane</location>
        <topology evidence="1">Multi-pass membrane protein</topology>
    </subcellularLocation>
</comment>
<feature type="transmembrane region" description="Helical" evidence="6">
    <location>
        <begin position="203"/>
        <end position="225"/>
    </location>
</feature>
<protein>
    <recommendedName>
        <fullName evidence="6">Protein DETOXIFICATION</fullName>
    </recommendedName>
    <alternativeName>
        <fullName evidence="6">Multidrug and toxic compound extrusion protein</fullName>
    </alternativeName>
</protein>
<keyword evidence="4 6" id="KW-1133">Transmembrane helix</keyword>
<dbReference type="InterPro" id="IPR045069">
    <property type="entry name" value="MATE_euk"/>
</dbReference>
<proteinExistence type="inferred from homology"/>
<dbReference type="EMBL" id="LR862153">
    <property type="protein sequence ID" value="CAD1835382.1"/>
    <property type="molecule type" value="Genomic_DNA"/>
</dbReference>
<evidence type="ECO:0000256" key="3">
    <source>
        <dbReference type="ARBA" id="ARBA00022692"/>
    </source>
</evidence>
<dbReference type="AlphaFoldDB" id="A0A6V7PWY1"/>
<feature type="transmembrane region" description="Helical" evidence="6">
    <location>
        <begin position="460"/>
        <end position="480"/>
    </location>
</feature>
<organism evidence="7">
    <name type="scientific">Ananas comosus var. bracteatus</name>
    <name type="common">red pineapple</name>
    <dbReference type="NCBI Taxonomy" id="296719"/>
    <lineage>
        <taxon>Eukaryota</taxon>
        <taxon>Viridiplantae</taxon>
        <taxon>Streptophyta</taxon>
        <taxon>Embryophyta</taxon>
        <taxon>Tracheophyta</taxon>
        <taxon>Spermatophyta</taxon>
        <taxon>Magnoliopsida</taxon>
        <taxon>Liliopsida</taxon>
        <taxon>Poales</taxon>
        <taxon>Bromeliaceae</taxon>
        <taxon>Bromelioideae</taxon>
        <taxon>Ananas</taxon>
    </lineage>
</organism>
<keyword evidence="3 6" id="KW-0812">Transmembrane</keyword>
<feature type="transmembrane region" description="Helical" evidence="6">
    <location>
        <begin position="432"/>
        <end position="454"/>
    </location>
</feature>
<evidence type="ECO:0000256" key="4">
    <source>
        <dbReference type="ARBA" id="ARBA00022989"/>
    </source>
</evidence>
<dbReference type="CDD" id="cd13132">
    <property type="entry name" value="MATE_eukaryotic"/>
    <property type="match status" value="1"/>
</dbReference>
<dbReference type="PANTHER" id="PTHR11206">
    <property type="entry name" value="MULTIDRUG RESISTANCE PROTEIN"/>
    <property type="match status" value="1"/>
</dbReference>
<dbReference type="GO" id="GO:1990961">
    <property type="term" value="P:xenobiotic detoxification by transmembrane export across the plasma membrane"/>
    <property type="evidence" value="ECO:0007669"/>
    <property type="project" value="InterPro"/>
</dbReference>
<dbReference type="InterPro" id="IPR002528">
    <property type="entry name" value="MATE_fam"/>
</dbReference>
<dbReference type="GO" id="GO:0016020">
    <property type="term" value="C:membrane"/>
    <property type="evidence" value="ECO:0007669"/>
    <property type="project" value="UniProtKB-SubCell"/>
</dbReference>
<sequence>MEIRAELETIPARGMRFFSHVPSEEGHVISKRATADCADYRQAEAVARGGGCRGGAGHSGAGGSDDPDGADFVSAVDDLHALLGPAGRAGLAGGSLAIGFANITGYSVLSGLAMGMEPICGQAFGAGRHSMLGLAMQRTTLLLLCSCLPVAALWAYMRPLLLLCGQDEAISAAAQTYILYSLPDLVLQSFLHPLRIYLRAQSVNLPLTFCAAAAIVLHFPVNYLFVSVLRLGIRGVALASVCANLNLVLLLLAYVHLSGVHKRTGGFALSAESFRGWGPLLALSLPSAASVCLEWWWYEIMILLCGLLADPQATVASMGILIQTTSLIYIFPSSLSFGVSTRVANELGANRPHRARRAANVGLACGFALGFAALSFAVSVRRVWARMFTADAAILQLTASALPILGLCELGNCPQTTGCGVLRGSARPKVGANVNLGSFYAVGMPVAVGLAFWAGLDFRGLWLGLLSAQAACVVLMLAVIKTTDWDAQADRAQALTGAASDGGGAAFLGSDEKDALQPKPAAVGGDEKTSLVITIQTDPSS</sequence>
<evidence type="ECO:0000256" key="5">
    <source>
        <dbReference type="ARBA" id="ARBA00023136"/>
    </source>
</evidence>
<feature type="transmembrane region" description="Helical" evidence="6">
    <location>
        <begin position="231"/>
        <end position="255"/>
    </location>
</feature>
<gene>
    <name evidence="7" type="ORF">CB5_LOCUS18593</name>
</gene>
<reference evidence="7" key="1">
    <citation type="submission" date="2020-07" db="EMBL/GenBank/DDBJ databases">
        <authorList>
            <person name="Lin J."/>
        </authorList>
    </citation>
    <scope>NUCLEOTIDE SEQUENCE</scope>
</reference>
<feature type="transmembrane region" description="Helical" evidence="6">
    <location>
        <begin position="139"/>
        <end position="157"/>
    </location>
</feature>
<feature type="transmembrane region" description="Helical" evidence="6">
    <location>
        <begin position="276"/>
        <end position="298"/>
    </location>
</feature>
<comment type="caution">
    <text evidence="6">Lacks conserved residue(s) required for the propagation of feature annotation.</text>
</comment>
<feature type="transmembrane region" description="Helical" evidence="6">
    <location>
        <begin position="358"/>
        <end position="380"/>
    </location>
</feature>
<dbReference type="GO" id="GO:0042910">
    <property type="term" value="F:xenobiotic transmembrane transporter activity"/>
    <property type="evidence" value="ECO:0007669"/>
    <property type="project" value="InterPro"/>
</dbReference>
<keyword evidence="5 6" id="KW-0472">Membrane</keyword>
<evidence type="ECO:0000256" key="2">
    <source>
        <dbReference type="ARBA" id="ARBA00010199"/>
    </source>
</evidence>
<evidence type="ECO:0000256" key="6">
    <source>
        <dbReference type="RuleBase" id="RU004914"/>
    </source>
</evidence>
<feature type="transmembrane region" description="Helical" evidence="6">
    <location>
        <begin position="392"/>
        <end position="411"/>
    </location>
</feature>
<dbReference type="Pfam" id="PF01554">
    <property type="entry name" value="MatE"/>
    <property type="match status" value="2"/>
</dbReference>
<comment type="similarity">
    <text evidence="2 6">Belongs to the multi antimicrobial extrusion (MATE) (TC 2.A.66.1) family.</text>
</comment>
<feature type="transmembrane region" description="Helical" evidence="6">
    <location>
        <begin position="318"/>
        <end position="337"/>
    </location>
</feature>
<evidence type="ECO:0000313" key="7">
    <source>
        <dbReference type="EMBL" id="CAD1835382.1"/>
    </source>
</evidence>